<dbReference type="AlphaFoldDB" id="A0A5F1Z343"/>
<evidence type="ECO:0008006" key="3">
    <source>
        <dbReference type="Google" id="ProtNLM"/>
    </source>
</evidence>
<protein>
    <recommendedName>
        <fullName evidence="3">Exo-alpha-sialidase</fullName>
    </recommendedName>
</protein>
<dbReference type="OrthoDB" id="564699at2"/>
<sequence>MDDTPLPRLVDDLTSITFGKGVFVAVARSGIRQILVSWNGVDWFSYAGHDAGYWEEVHYANGLFIASASGGSGSRIMSSTDGLFWTSRIPTAPNPYKAIGFGNDTWVILATNGTLESRVQWATWKKN</sequence>
<organism evidence="1 2">
    <name type="scientific">Leptospira brenneri</name>
    <dbReference type="NCBI Taxonomy" id="2023182"/>
    <lineage>
        <taxon>Bacteria</taxon>
        <taxon>Pseudomonadati</taxon>
        <taxon>Spirochaetota</taxon>
        <taxon>Spirochaetia</taxon>
        <taxon>Leptospirales</taxon>
        <taxon>Leptospiraceae</taxon>
        <taxon>Leptospira</taxon>
    </lineage>
</organism>
<keyword evidence="2" id="KW-1185">Reference proteome</keyword>
<gene>
    <name evidence="1" type="ORF">EHQ30_14245</name>
</gene>
<evidence type="ECO:0000313" key="2">
    <source>
        <dbReference type="Proteomes" id="UP000297891"/>
    </source>
</evidence>
<comment type="caution">
    <text evidence="1">The sequence shown here is derived from an EMBL/GenBank/DDBJ whole genome shotgun (WGS) entry which is preliminary data.</text>
</comment>
<dbReference type="Proteomes" id="UP000297891">
    <property type="component" value="Unassembled WGS sequence"/>
</dbReference>
<evidence type="ECO:0000313" key="1">
    <source>
        <dbReference type="EMBL" id="TGK91383.1"/>
    </source>
</evidence>
<proteinExistence type="predicted"/>
<accession>A0A5F1Z343</accession>
<reference evidence="1" key="1">
    <citation type="journal article" date="2019" name="PLoS Negl. Trop. Dis.">
        <title>Revisiting the worldwide diversity of Leptospira species in the environment.</title>
        <authorList>
            <person name="Vincent A.T."/>
            <person name="Schiettekatte O."/>
            <person name="Bourhy P."/>
            <person name="Veyrier F.J."/>
            <person name="Picardeau M."/>
        </authorList>
    </citation>
    <scope>NUCLEOTIDE SEQUENCE [LARGE SCALE GENOMIC DNA]</scope>
    <source>
        <strain evidence="1">201800277</strain>
    </source>
</reference>
<dbReference type="EMBL" id="RQFP01000014">
    <property type="protein sequence ID" value="TGK91383.1"/>
    <property type="molecule type" value="Genomic_DNA"/>
</dbReference>
<name>A0A5F1Z343_9LEPT</name>